<evidence type="ECO:0000313" key="2">
    <source>
        <dbReference type="Proteomes" id="UP001164929"/>
    </source>
</evidence>
<evidence type="ECO:0000313" key="1">
    <source>
        <dbReference type="EMBL" id="KAJ7002542.1"/>
    </source>
</evidence>
<comment type="caution">
    <text evidence="1">The sequence shown here is derived from an EMBL/GenBank/DDBJ whole genome shotgun (WGS) entry which is preliminary data.</text>
</comment>
<gene>
    <name evidence="1" type="ORF">NC653_007895</name>
</gene>
<keyword evidence="2" id="KW-1185">Reference proteome</keyword>
<sequence length="109" mass="12485">MGISGFTITTTRSEEIGTGISQVKIFFKGGKMVLCFTQTGKKRNSCINVKEHLDTNSYRPYCKDHDELHERDSQTAQILSCSSMMSTNISFPDNKIYRNIYACWQQLFL</sequence>
<proteinExistence type="predicted"/>
<protein>
    <submittedName>
        <fullName evidence="1">Uncharacterized protein</fullName>
    </submittedName>
</protein>
<dbReference type="Proteomes" id="UP001164929">
    <property type="component" value="Chromosome 3"/>
</dbReference>
<reference evidence="1" key="1">
    <citation type="journal article" date="2023" name="Mol. Ecol. Resour.">
        <title>Chromosome-level genome assembly of a triploid poplar Populus alba 'Berolinensis'.</title>
        <authorList>
            <person name="Chen S."/>
            <person name="Yu Y."/>
            <person name="Wang X."/>
            <person name="Wang S."/>
            <person name="Zhang T."/>
            <person name="Zhou Y."/>
            <person name="He R."/>
            <person name="Meng N."/>
            <person name="Wang Y."/>
            <person name="Liu W."/>
            <person name="Liu Z."/>
            <person name="Liu J."/>
            <person name="Guo Q."/>
            <person name="Huang H."/>
            <person name="Sederoff R.R."/>
            <person name="Wang G."/>
            <person name="Qu G."/>
            <person name="Chen S."/>
        </authorList>
    </citation>
    <scope>NUCLEOTIDE SEQUENCE</scope>
    <source>
        <strain evidence="1">SC-2020</strain>
    </source>
</reference>
<organism evidence="1 2">
    <name type="scientific">Populus alba x Populus x berolinensis</name>
    <dbReference type="NCBI Taxonomy" id="444605"/>
    <lineage>
        <taxon>Eukaryota</taxon>
        <taxon>Viridiplantae</taxon>
        <taxon>Streptophyta</taxon>
        <taxon>Embryophyta</taxon>
        <taxon>Tracheophyta</taxon>
        <taxon>Spermatophyta</taxon>
        <taxon>Magnoliopsida</taxon>
        <taxon>eudicotyledons</taxon>
        <taxon>Gunneridae</taxon>
        <taxon>Pentapetalae</taxon>
        <taxon>rosids</taxon>
        <taxon>fabids</taxon>
        <taxon>Malpighiales</taxon>
        <taxon>Salicaceae</taxon>
        <taxon>Saliceae</taxon>
        <taxon>Populus</taxon>
    </lineage>
</organism>
<dbReference type="AlphaFoldDB" id="A0AAD6W7W2"/>
<dbReference type="EMBL" id="JAQIZT010000003">
    <property type="protein sequence ID" value="KAJ7002542.1"/>
    <property type="molecule type" value="Genomic_DNA"/>
</dbReference>
<name>A0AAD6W7W2_9ROSI</name>
<accession>A0AAD6W7W2</accession>